<accession>A0AAN9NQE6</accession>
<comment type="caution">
    <text evidence="1">The sequence shown here is derived from an EMBL/GenBank/DDBJ whole genome shotgun (WGS) entry which is preliminary data.</text>
</comment>
<name>A0AAN9NQE6_PHACN</name>
<evidence type="ECO:0000313" key="1">
    <source>
        <dbReference type="EMBL" id="KAK7374923.1"/>
    </source>
</evidence>
<keyword evidence="2" id="KW-1185">Reference proteome</keyword>
<evidence type="ECO:0000313" key="2">
    <source>
        <dbReference type="Proteomes" id="UP001374584"/>
    </source>
</evidence>
<gene>
    <name evidence="1" type="ORF">VNO80_08366</name>
</gene>
<sequence length="151" mass="17585">MVSTFKEVGVRGMPQNFSIICSLGKCPLKGVILRNLPREERKRREGERETREGRRACKWVQKLRREERGAWRARSGDRVRSNRHILWSEDPSTNTISLQRAVFERKLKRRKSGRNSWFSGIGWKAVFDENRTLVSGFGLMTVGAGDEREKH</sequence>
<reference evidence="1 2" key="1">
    <citation type="submission" date="2024-01" db="EMBL/GenBank/DDBJ databases">
        <title>The genomes of 5 underutilized Papilionoideae crops provide insights into root nodulation and disease resistanc.</title>
        <authorList>
            <person name="Jiang F."/>
        </authorList>
    </citation>
    <scope>NUCLEOTIDE SEQUENCE [LARGE SCALE GENOMIC DNA]</scope>
    <source>
        <strain evidence="1">JINMINGXINNONG_FW02</strain>
        <tissue evidence="1">Leaves</tissue>
    </source>
</reference>
<dbReference type="AlphaFoldDB" id="A0AAN9NQE6"/>
<protein>
    <submittedName>
        <fullName evidence="1">Uncharacterized protein</fullName>
    </submittedName>
</protein>
<organism evidence="1 2">
    <name type="scientific">Phaseolus coccineus</name>
    <name type="common">Scarlet runner bean</name>
    <name type="synonym">Phaseolus multiflorus</name>
    <dbReference type="NCBI Taxonomy" id="3886"/>
    <lineage>
        <taxon>Eukaryota</taxon>
        <taxon>Viridiplantae</taxon>
        <taxon>Streptophyta</taxon>
        <taxon>Embryophyta</taxon>
        <taxon>Tracheophyta</taxon>
        <taxon>Spermatophyta</taxon>
        <taxon>Magnoliopsida</taxon>
        <taxon>eudicotyledons</taxon>
        <taxon>Gunneridae</taxon>
        <taxon>Pentapetalae</taxon>
        <taxon>rosids</taxon>
        <taxon>fabids</taxon>
        <taxon>Fabales</taxon>
        <taxon>Fabaceae</taxon>
        <taxon>Papilionoideae</taxon>
        <taxon>50 kb inversion clade</taxon>
        <taxon>NPAAA clade</taxon>
        <taxon>indigoferoid/millettioid clade</taxon>
        <taxon>Phaseoleae</taxon>
        <taxon>Phaseolus</taxon>
    </lineage>
</organism>
<dbReference type="Proteomes" id="UP001374584">
    <property type="component" value="Unassembled WGS sequence"/>
</dbReference>
<proteinExistence type="predicted"/>
<dbReference type="EMBL" id="JAYMYR010000003">
    <property type="protein sequence ID" value="KAK7374923.1"/>
    <property type="molecule type" value="Genomic_DNA"/>
</dbReference>